<protein>
    <submittedName>
        <fullName evidence="4">Response regulator receiver domain-containing protein</fullName>
    </submittedName>
</protein>
<evidence type="ECO:0000256" key="1">
    <source>
        <dbReference type="ARBA" id="ARBA00022553"/>
    </source>
</evidence>
<keyword evidence="5" id="KW-1185">Reference proteome</keyword>
<dbReference type="SUPFAM" id="SSF52172">
    <property type="entry name" value="CheY-like"/>
    <property type="match status" value="1"/>
</dbReference>
<dbReference type="PROSITE" id="PS50110">
    <property type="entry name" value="RESPONSE_REGULATORY"/>
    <property type="match status" value="1"/>
</dbReference>
<evidence type="ECO:0000313" key="5">
    <source>
        <dbReference type="Proteomes" id="UP000182894"/>
    </source>
</evidence>
<dbReference type="SMART" id="SM00448">
    <property type="entry name" value="REC"/>
    <property type="match status" value="1"/>
</dbReference>
<dbReference type="OrthoDB" id="9784719at2"/>
<dbReference type="Pfam" id="PF00072">
    <property type="entry name" value="Response_reg"/>
    <property type="match status" value="1"/>
</dbReference>
<evidence type="ECO:0000256" key="2">
    <source>
        <dbReference type="PROSITE-ProRule" id="PRU00169"/>
    </source>
</evidence>
<dbReference type="InterPro" id="IPR050595">
    <property type="entry name" value="Bact_response_regulator"/>
</dbReference>
<reference evidence="5" key="1">
    <citation type="submission" date="2016-10" db="EMBL/GenBank/DDBJ databases">
        <authorList>
            <person name="Varghese N."/>
            <person name="Submissions S."/>
        </authorList>
    </citation>
    <scope>NUCLEOTIDE SEQUENCE [LARGE SCALE GENOMIC DNA]</scope>
    <source>
        <strain evidence="5">ATCC 700689</strain>
    </source>
</reference>
<gene>
    <name evidence="4" type="ORF">SAMN05216605_109273</name>
</gene>
<evidence type="ECO:0000259" key="3">
    <source>
        <dbReference type="PROSITE" id="PS50110"/>
    </source>
</evidence>
<dbReference type="PANTHER" id="PTHR44591">
    <property type="entry name" value="STRESS RESPONSE REGULATOR PROTEIN 1"/>
    <property type="match status" value="1"/>
</dbReference>
<feature type="modified residue" description="4-aspartylphosphate" evidence="2">
    <location>
        <position position="67"/>
    </location>
</feature>
<dbReference type="GO" id="GO:0000160">
    <property type="term" value="P:phosphorelay signal transduction system"/>
    <property type="evidence" value="ECO:0007669"/>
    <property type="project" value="InterPro"/>
</dbReference>
<dbReference type="EMBL" id="FNCO01000009">
    <property type="protein sequence ID" value="SDH98714.1"/>
    <property type="molecule type" value="Genomic_DNA"/>
</dbReference>
<keyword evidence="1 2" id="KW-0597">Phosphoprotein</keyword>
<dbReference type="Proteomes" id="UP000182894">
    <property type="component" value="Unassembled WGS sequence"/>
</dbReference>
<feature type="domain" description="Response regulatory" evidence="3">
    <location>
        <begin position="16"/>
        <end position="130"/>
    </location>
</feature>
<dbReference type="InterPro" id="IPR001789">
    <property type="entry name" value="Sig_transdc_resp-reg_receiver"/>
</dbReference>
<dbReference type="AlphaFoldDB" id="A0A1G8GWG5"/>
<dbReference type="InterPro" id="IPR011006">
    <property type="entry name" value="CheY-like_superfamily"/>
</dbReference>
<dbReference type="PANTHER" id="PTHR44591:SF21">
    <property type="entry name" value="TWO-COMPONENT RESPONSE REGULATOR"/>
    <property type="match status" value="1"/>
</dbReference>
<proteinExistence type="predicted"/>
<dbReference type="STRING" id="89065.SAMN05216605_109273"/>
<sequence>MVDAAQMEANGQQKGLILVVEDESIIRDFVCEILGDEGFSTHALESADEAAKFLDDHAERVSLLLTDILMPGTLNGADLANLSGNKWPQIPILIMSGHETPESSGVQHAVTFIRKPWSFGQLLDGVDKALQGGKAL</sequence>
<name>A0A1G8GWG5_9PSED</name>
<accession>A0A1G8GWG5</accession>
<evidence type="ECO:0000313" key="4">
    <source>
        <dbReference type="EMBL" id="SDH98714.1"/>
    </source>
</evidence>
<organism evidence="4 5">
    <name type="scientific">Pseudomonas abietaniphila</name>
    <dbReference type="NCBI Taxonomy" id="89065"/>
    <lineage>
        <taxon>Bacteria</taxon>
        <taxon>Pseudomonadati</taxon>
        <taxon>Pseudomonadota</taxon>
        <taxon>Gammaproteobacteria</taxon>
        <taxon>Pseudomonadales</taxon>
        <taxon>Pseudomonadaceae</taxon>
        <taxon>Pseudomonas</taxon>
    </lineage>
</organism>
<dbReference type="Gene3D" id="3.40.50.2300">
    <property type="match status" value="1"/>
</dbReference>